<comment type="caution">
    <text evidence="2">The sequence shown here is derived from an EMBL/GenBank/DDBJ whole genome shotgun (WGS) entry which is preliminary data.</text>
</comment>
<name>A0A813H6B3_POLGL</name>
<sequence>MSSFVADATIDPPSKVIGTGLFGDDGFDEVDDGMLLDPPDPVDLLIAHTHAEDPANQQSRPLDFIRAKLSDLKKDNKKLRERVADLEQTLSIVQTAQEWTMGKGMTQEQAHRMQEIKALLEQADRAKKEMQNFTGASRAAMYEKLRACKAALRREKQDKLEMKDRLMHCFDHARAHRDMHRKLARQREEEHETWNNVLKEMKERHQRELRRLAGDPAALASDRRDQLSHYGEQVMSELSALQQHLKEVRSETVDAVILEGDDFEDGLAGPPGGDDGYEDDGEQVFGTTDVFDQSVGGQVAGELAGYVIGAATGPDDDQF</sequence>
<evidence type="ECO:0000313" key="3">
    <source>
        <dbReference type="Proteomes" id="UP000654075"/>
    </source>
</evidence>
<gene>
    <name evidence="2" type="ORF">PGLA1383_LOCUS49072</name>
</gene>
<dbReference type="AlphaFoldDB" id="A0A813H6B3"/>
<dbReference type="OMA" id="EEHETWN"/>
<feature type="coiled-coil region" evidence="1">
    <location>
        <begin position="184"/>
        <end position="215"/>
    </location>
</feature>
<dbReference type="EMBL" id="CAJNNV010030650">
    <property type="protein sequence ID" value="CAE8633159.1"/>
    <property type="molecule type" value="Genomic_DNA"/>
</dbReference>
<reference evidence="2" key="1">
    <citation type="submission" date="2021-02" db="EMBL/GenBank/DDBJ databases">
        <authorList>
            <person name="Dougan E. K."/>
            <person name="Rhodes N."/>
            <person name="Thang M."/>
            <person name="Chan C."/>
        </authorList>
    </citation>
    <scope>NUCLEOTIDE SEQUENCE</scope>
</reference>
<keyword evidence="3" id="KW-1185">Reference proteome</keyword>
<accession>A0A813H6B3</accession>
<evidence type="ECO:0000256" key="1">
    <source>
        <dbReference type="SAM" id="Coils"/>
    </source>
</evidence>
<evidence type="ECO:0000313" key="2">
    <source>
        <dbReference type="EMBL" id="CAE8633159.1"/>
    </source>
</evidence>
<protein>
    <submittedName>
        <fullName evidence="2">Uncharacterized protein</fullName>
    </submittedName>
</protein>
<organism evidence="2 3">
    <name type="scientific">Polarella glacialis</name>
    <name type="common">Dinoflagellate</name>
    <dbReference type="NCBI Taxonomy" id="89957"/>
    <lineage>
        <taxon>Eukaryota</taxon>
        <taxon>Sar</taxon>
        <taxon>Alveolata</taxon>
        <taxon>Dinophyceae</taxon>
        <taxon>Suessiales</taxon>
        <taxon>Suessiaceae</taxon>
        <taxon>Polarella</taxon>
    </lineage>
</organism>
<dbReference type="Proteomes" id="UP000654075">
    <property type="component" value="Unassembled WGS sequence"/>
</dbReference>
<feature type="coiled-coil region" evidence="1">
    <location>
        <begin position="62"/>
        <end position="136"/>
    </location>
</feature>
<proteinExistence type="predicted"/>
<keyword evidence="1" id="KW-0175">Coiled coil</keyword>